<evidence type="ECO:0000256" key="3">
    <source>
        <dbReference type="ARBA" id="ARBA00004637"/>
    </source>
</evidence>
<evidence type="ECO:0000256" key="10">
    <source>
        <dbReference type="ARBA" id="ARBA00022982"/>
    </source>
</evidence>
<comment type="subunit">
    <text evidence="5">Mammalian complex I is composed of 45 different subunits. This is a component of the iron-sulfur (IP) fragment of the enzyme.</text>
</comment>
<dbReference type="GeneTree" id="ENSGT00390000002919"/>
<evidence type="ECO:0000256" key="9">
    <source>
        <dbReference type="ARBA" id="ARBA00022792"/>
    </source>
</evidence>
<evidence type="ECO:0000256" key="16">
    <source>
        <dbReference type="PIRSR" id="PIRSR619342-50"/>
    </source>
</evidence>
<dbReference type="GO" id="GO:0005743">
    <property type="term" value="C:mitochondrial inner membrane"/>
    <property type="evidence" value="ECO:0007669"/>
    <property type="project" value="UniProtKB-SubCell"/>
</dbReference>
<comment type="function">
    <text evidence="1">Accessory subunit of the mitochondrial membrane respiratory chain NADH dehydrogenase (Complex I), that is believed not to be involved in catalysis. Complex I functions in the transfer of electrons from NADH to the respiratory chain. The immediate electron acceptor for the enzyme is believed to be ubiquinone.</text>
</comment>
<dbReference type="GO" id="GO:0032981">
    <property type="term" value="P:mitochondrial respiratory chain complex I assembly"/>
    <property type="evidence" value="ECO:0007669"/>
    <property type="project" value="Ensembl"/>
</dbReference>
<sequence length="106" mass="12455">MPFIDLQKRLGISLDKHFTIQSSEQPYKIPSRCHAFEKEWIECAHGIGGTRAKKECKLEYDDLTECLLRFKTMRRMEAIKRQRNKLMKEGKYTPPPHHLGKGEARP</sequence>
<dbReference type="CDD" id="cd24141">
    <property type="entry name" value="NDUFS5-like"/>
    <property type="match status" value="1"/>
</dbReference>
<dbReference type="PANTHER" id="PTHR15224:SF1">
    <property type="entry name" value="NADH DEHYDROGENASE [UBIQUINONE] IRON-SULFUR PROTEIN 5"/>
    <property type="match status" value="1"/>
</dbReference>
<evidence type="ECO:0000313" key="18">
    <source>
        <dbReference type="Ensembl" id="ENSJJAP00000003004.1"/>
    </source>
</evidence>
<dbReference type="CTD" id="4725"/>
<evidence type="ECO:0000256" key="13">
    <source>
        <dbReference type="ARBA" id="ARBA00023157"/>
    </source>
</evidence>
<comment type="subcellular location">
    <subcellularLocation>
        <location evidence="3">Mitochondrion inner membrane</location>
        <topology evidence="3">Peripheral membrane protein</topology>
    </subcellularLocation>
    <subcellularLocation>
        <location evidence="2">Mitochondrion intermembrane space</location>
    </subcellularLocation>
</comment>
<dbReference type="OMA" id="RQQRDKM"/>
<evidence type="ECO:0000256" key="7">
    <source>
        <dbReference type="ARBA" id="ARBA00022448"/>
    </source>
</evidence>
<evidence type="ECO:0000256" key="8">
    <source>
        <dbReference type="ARBA" id="ARBA00022660"/>
    </source>
</evidence>
<comment type="similarity">
    <text evidence="4">Belongs to the complex I NDUFS5 subunit family.</text>
</comment>
<keyword evidence="10" id="KW-0249">Electron transport</keyword>
<dbReference type="GO" id="GO:0045271">
    <property type="term" value="C:respiratory chain complex I"/>
    <property type="evidence" value="ECO:0007669"/>
    <property type="project" value="Ensembl"/>
</dbReference>
<dbReference type="GO" id="GO:0005758">
    <property type="term" value="C:mitochondrial intermembrane space"/>
    <property type="evidence" value="ECO:0007669"/>
    <property type="project" value="UniProtKB-SubCell"/>
</dbReference>
<evidence type="ECO:0000256" key="17">
    <source>
        <dbReference type="SAM" id="MobiDB-lite"/>
    </source>
</evidence>
<feature type="disulfide bond" evidence="16">
    <location>
        <begin position="43"/>
        <end position="56"/>
    </location>
</feature>
<keyword evidence="12" id="KW-0472">Membrane</keyword>
<reference evidence="18" key="1">
    <citation type="submission" date="2025-08" db="UniProtKB">
        <authorList>
            <consortium name="Ensembl"/>
        </authorList>
    </citation>
    <scope>IDENTIFICATION</scope>
</reference>
<gene>
    <name evidence="18" type="primary">Ndufs5</name>
</gene>
<dbReference type="PROSITE" id="PS51808">
    <property type="entry name" value="CHCH"/>
    <property type="match status" value="1"/>
</dbReference>
<evidence type="ECO:0000256" key="11">
    <source>
        <dbReference type="ARBA" id="ARBA00023128"/>
    </source>
</evidence>
<keyword evidence="19" id="KW-1185">Reference proteome</keyword>
<protein>
    <recommendedName>
        <fullName evidence="6">NADH dehydrogenase [ubiquinone] iron-sulfur protein 5</fullName>
    </recommendedName>
    <alternativeName>
        <fullName evidence="14">Complex I-15 kDa</fullName>
    </alternativeName>
    <alternativeName>
        <fullName evidence="15">NADH-ubiquinone oxidoreductase 15 kDa subunit</fullName>
    </alternativeName>
</protein>
<name>A0A8C5NVA8_JACJA</name>
<evidence type="ECO:0000313" key="19">
    <source>
        <dbReference type="Proteomes" id="UP000694385"/>
    </source>
</evidence>
<keyword evidence="9" id="KW-0999">Mitochondrion inner membrane</keyword>
<keyword evidence="7" id="KW-0813">Transport</keyword>
<keyword evidence="8" id="KW-0679">Respiratory chain</keyword>
<accession>A0A8C5NVA8</accession>
<reference evidence="18" key="2">
    <citation type="submission" date="2025-09" db="UniProtKB">
        <authorList>
            <consortium name="Ensembl"/>
        </authorList>
    </citation>
    <scope>IDENTIFICATION</scope>
</reference>
<dbReference type="AlphaFoldDB" id="A0A8C5NVA8"/>
<dbReference type="InterPro" id="IPR019342">
    <property type="entry name" value="NADH_UbQ_OxRdtase_FeS-su5"/>
</dbReference>
<keyword evidence="11" id="KW-0496">Mitochondrion</keyword>
<evidence type="ECO:0000256" key="2">
    <source>
        <dbReference type="ARBA" id="ARBA00004569"/>
    </source>
</evidence>
<dbReference type="Pfam" id="PF10200">
    <property type="entry name" value="Ndufs5"/>
    <property type="match status" value="1"/>
</dbReference>
<evidence type="ECO:0000256" key="1">
    <source>
        <dbReference type="ARBA" id="ARBA00003195"/>
    </source>
</evidence>
<dbReference type="Proteomes" id="UP000694385">
    <property type="component" value="Unassembled WGS sequence"/>
</dbReference>
<keyword evidence="13 16" id="KW-1015">Disulfide bond</keyword>
<evidence type="ECO:0000256" key="12">
    <source>
        <dbReference type="ARBA" id="ARBA00023136"/>
    </source>
</evidence>
<dbReference type="OrthoDB" id="9992197at2759"/>
<proteinExistence type="inferred from homology"/>
<evidence type="ECO:0000256" key="15">
    <source>
        <dbReference type="ARBA" id="ARBA00032739"/>
    </source>
</evidence>
<evidence type="ECO:0000256" key="6">
    <source>
        <dbReference type="ARBA" id="ARBA00013482"/>
    </source>
</evidence>
<feature type="region of interest" description="Disordered" evidence="17">
    <location>
        <begin position="83"/>
        <end position="106"/>
    </location>
</feature>
<evidence type="ECO:0000256" key="14">
    <source>
        <dbReference type="ARBA" id="ARBA00031222"/>
    </source>
</evidence>
<dbReference type="PANTHER" id="PTHR15224">
    <property type="entry name" value="NADH DEHYDROGENASE [UBIQUINONE] IRON-SULFUR PROTEIN 5"/>
    <property type="match status" value="1"/>
</dbReference>
<dbReference type="Ensembl" id="ENSJJAT00000006384.1">
    <property type="protein sequence ID" value="ENSJJAP00000003004.1"/>
    <property type="gene ID" value="ENSJJAG00000005616.1"/>
</dbReference>
<evidence type="ECO:0000256" key="4">
    <source>
        <dbReference type="ARBA" id="ARBA00007372"/>
    </source>
</evidence>
<dbReference type="GeneID" id="101605064"/>
<organism evidence="18 19">
    <name type="scientific">Jaculus jaculus</name>
    <name type="common">Lesser Egyptian jerboa</name>
    <dbReference type="NCBI Taxonomy" id="51337"/>
    <lineage>
        <taxon>Eukaryota</taxon>
        <taxon>Metazoa</taxon>
        <taxon>Chordata</taxon>
        <taxon>Craniata</taxon>
        <taxon>Vertebrata</taxon>
        <taxon>Euteleostomi</taxon>
        <taxon>Mammalia</taxon>
        <taxon>Eutheria</taxon>
        <taxon>Euarchontoglires</taxon>
        <taxon>Glires</taxon>
        <taxon>Rodentia</taxon>
        <taxon>Myomorpha</taxon>
        <taxon>Dipodoidea</taxon>
        <taxon>Dipodidae</taxon>
        <taxon>Dipodinae</taxon>
        <taxon>Jaculus</taxon>
    </lineage>
</organism>
<feature type="disulfide bond" evidence="16">
    <location>
        <begin position="33"/>
        <end position="66"/>
    </location>
</feature>
<evidence type="ECO:0000256" key="5">
    <source>
        <dbReference type="ARBA" id="ARBA00011261"/>
    </source>
</evidence>